<dbReference type="AlphaFoldDB" id="A0A559TKW2"/>
<evidence type="ECO:0000313" key="1">
    <source>
        <dbReference type="EMBL" id="TVZ75253.1"/>
    </source>
</evidence>
<gene>
    <name evidence="1" type="ORF">BCL32_0716</name>
</gene>
<comment type="caution">
    <text evidence="1">The sequence shown here is derived from an EMBL/GenBank/DDBJ whole genome shotgun (WGS) entry which is preliminary data.</text>
</comment>
<evidence type="ECO:0000313" key="2">
    <source>
        <dbReference type="Proteomes" id="UP000319824"/>
    </source>
</evidence>
<proteinExistence type="predicted"/>
<dbReference type="EMBL" id="VISO01000001">
    <property type="protein sequence ID" value="TVZ75253.1"/>
    <property type="molecule type" value="Genomic_DNA"/>
</dbReference>
<protein>
    <submittedName>
        <fullName evidence="1">Uncharacterized protein</fullName>
    </submittedName>
</protein>
<name>A0A559TKW2_9HYPH</name>
<reference evidence="1 2" key="1">
    <citation type="submission" date="2019-06" db="EMBL/GenBank/DDBJ databases">
        <title>Pac Bio to generate improved reference genome sequences for organisms with transposon mutant libraries (support for FEBA project).</title>
        <authorList>
            <person name="Blow M."/>
        </authorList>
    </citation>
    <scope>NUCLEOTIDE SEQUENCE [LARGE SCALE GENOMIC DNA]</scope>
    <source>
        <strain evidence="1 2">USDA 1844</strain>
    </source>
</reference>
<dbReference type="Proteomes" id="UP000319824">
    <property type="component" value="Unassembled WGS sequence"/>
</dbReference>
<organism evidence="1 2">
    <name type="scientific">Rhizobium mongolense USDA 1844</name>
    <dbReference type="NCBI Taxonomy" id="1079460"/>
    <lineage>
        <taxon>Bacteria</taxon>
        <taxon>Pseudomonadati</taxon>
        <taxon>Pseudomonadota</taxon>
        <taxon>Alphaproteobacteria</taxon>
        <taxon>Hyphomicrobiales</taxon>
        <taxon>Rhizobiaceae</taxon>
        <taxon>Rhizobium/Agrobacterium group</taxon>
        <taxon>Rhizobium</taxon>
    </lineage>
</organism>
<accession>A0A559TKW2</accession>
<sequence>MGQKQQSHKPAGNSHLQLATVDGERLPSLQLASAHVGRYMPTKDSFFQRLLLYFAYGCELIYPVQQYERLAMHEDKERLAGETSR</sequence>